<dbReference type="OrthoDB" id="5521299at2759"/>
<feature type="region of interest" description="Disordered" evidence="1">
    <location>
        <begin position="43"/>
        <end position="75"/>
    </location>
</feature>
<dbReference type="RefSeq" id="XP_022517395.1">
    <property type="nucleotide sequence ID" value="XM_022650069.1"/>
</dbReference>
<protein>
    <recommendedName>
        <fullName evidence="2">LYR motif-containing protein Cup1-like N-terminal domain-containing protein</fullName>
    </recommendedName>
</protein>
<dbReference type="GeneID" id="34595259"/>
<feature type="region of interest" description="Disordered" evidence="1">
    <location>
        <begin position="129"/>
        <end position="161"/>
    </location>
</feature>
<feature type="domain" description="LYR motif-containing protein Cup1-like N-terminal" evidence="2">
    <location>
        <begin position="11"/>
        <end position="123"/>
    </location>
</feature>
<dbReference type="EMBL" id="LVKK01000001">
    <property type="protein sequence ID" value="OAG45443.1"/>
    <property type="molecule type" value="Genomic_DNA"/>
</dbReference>
<gene>
    <name evidence="3" type="ORF">AYO21_00077</name>
</gene>
<evidence type="ECO:0000256" key="1">
    <source>
        <dbReference type="SAM" id="MobiDB-lite"/>
    </source>
</evidence>
<dbReference type="CDD" id="cd20273">
    <property type="entry name" value="Complex1_LYR_unchar"/>
    <property type="match status" value="1"/>
</dbReference>
<feature type="region of interest" description="Disordered" evidence="1">
    <location>
        <begin position="179"/>
        <end position="220"/>
    </location>
</feature>
<evidence type="ECO:0000313" key="4">
    <source>
        <dbReference type="Proteomes" id="UP000077002"/>
    </source>
</evidence>
<reference evidence="3 4" key="1">
    <citation type="submission" date="2016-03" db="EMBL/GenBank/DDBJ databases">
        <title>Draft genome sequence of the Fonsecaea monophora CBS 269.37.</title>
        <authorList>
            <person name="Bombassaro A."/>
            <person name="Vinicius W.A."/>
            <person name="De Hoog S."/>
            <person name="Sun J."/>
            <person name="Souza E.M."/>
            <person name="Raittz R.T."/>
            <person name="Costa F."/>
            <person name="Leao A.C."/>
            <person name="Tadra-Sfeir M.Z."/>
            <person name="Baura V."/>
            <person name="Balsanelli E."/>
            <person name="Pedrosa F.O."/>
            <person name="Moreno L.F."/>
            <person name="Steffens M.B."/>
            <person name="Xi L."/>
            <person name="Bocca A.L."/>
            <person name="Felipe M.S."/>
            <person name="Teixeira M."/>
            <person name="Telles Filho F.Q."/>
            <person name="Azevedo C.M."/>
            <person name="Gomes R."/>
            <person name="Vicente V.A."/>
        </authorList>
    </citation>
    <scope>NUCLEOTIDE SEQUENCE [LARGE SCALE GENOMIC DNA]</scope>
    <source>
        <strain evidence="3 4">CBS 269.37</strain>
    </source>
</reference>
<feature type="compositionally biased region" description="Gly residues" evidence="1">
    <location>
        <begin position="58"/>
        <end position="70"/>
    </location>
</feature>
<name>A0A177FM96_9EURO</name>
<comment type="caution">
    <text evidence="3">The sequence shown here is derived from an EMBL/GenBank/DDBJ whole genome shotgun (WGS) entry which is preliminary data.</text>
</comment>
<evidence type="ECO:0000313" key="3">
    <source>
        <dbReference type="EMBL" id="OAG45443.1"/>
    </source>
</evidence>
<feature type="compositionally biased region" description="Polar residues" evidence="1">
    <location>
        <begin position="195"/>
        <end position="209"/>
    </location>
</feature>
<keyword evidence="4" id="KW-1185">Reference proteome</keyword>
<sequence>MPPPETNPLHIYRACLRECTYLPLPQCRTYMRKFTVDSFRRWIPRNKGPEGKSRTARRGGGGGGGGGGGRQQDLPPEKVTRLLHQARKLASILRHANQGYINPLENVLRMTYGRKGPRKYDLLEKFLQHPAGPTSKGDQGPLKDRENPNPSTAEAPLTDAVRSAGLGLDEVLRDDAEEISESTTDKETLYPSLLPTVTTAPHDNSAPRSSTKRKLPNDKWKHEIPPRLLALITSQAGEQIYFTRVGAHLKVKPRFNPPQTTIWGTPLPQSRYKNLRIKWYNHNIKAVLPPLPEDEYQELHDLVSGKKEVGPFVTRRRPTRTSTEDMEQSWLESQSSLILEGPQPGSRLKDWHIGRPHEITPRLLRRLLSRVVLKQTPFAKSAAPNTKEAADIGLVFYWDDGMSRDEMEKAQRKISESLRGRQSRLLFG</sequence>
<dbReference type="Pfam" id="PF20263">
    <property type="entry name" value="LYRM2-like"/>
    <property type="match status" value="1"/>
</dbReference>
<dbReference type="Proteomes" id="UP000077002">
    <property type="component" value="Unassembled WGS sequence"/>
</dbReference>
<dbReference type="InterPro" id="IPR046896">
    <property type="entry name" value="Cup1-like_N"/>
</dbReference>
<accession>A0A177FM96</accession>
<organism evidence="3 4">
    <name type="scientific">Fonsecaea monophora</name>
    <dbReference type="NCBI Taxonomy" id="254056"/>
    <lineage>
        <taxon>Eukaryota</taxon>
        <taxon>Fungi</taxon>
        <taxon>Dikarya</taxon>
        <taxon>Ascomycota</taxon>
        <taxon>Pezizomycotina</taxon>
        <taxon>Eurotiomycetes</taxon>
        <taxon>Chaetothyriomycetidae</taxon>
        <taxon>Chaetothyriales</taxon>
        <taxon>Herpotrichiellaceae</taxon>
        <taxon>Fonsecaea</taxon>
    </lineage>
</organism>
<evidence type="ECO:0000259" key="2">
    <source>
        <dbReference type="Pfam" id="PF20263"/>
    </source>
</evidence>
<proteinExistence type="predicted"/>
<dbReference type="AlphaFoldDB" id="A0A177FM96"/>